<sequence length="381" mass="42472">MNLDDKDVFRWGGLKAVLWTDTFQTLVVIGSLIGVIAIGSAHLGGLGEVWRIADLGGRIEFSNFDLSPFTRCTFWGLTIGSFIGQLTIYGANQTMLQRYMSIRNVKNAQISISSCLNALSITTLEDIIKPTLEGRKITLSPTSEARLANRRVAGCGFSIFMLVTRNYSFAGGPLLALFLMGMFFPCVNAKGAIFGFLSSAICVFWIAIGSFIYEAPLPMLSFRSDGCTVNDHVTYSSFNLSARVIDLANHHQSGIKMIYTISFLWYPTVAIVIALINGIFVSWITGWRKDAISPRFIYPVTENLCCVLPNCILNCLDCHRLWSYNVRTETHLLSDDDDEDDVLSTHMLKKRNRETARLLPSKTNRMDSFETEISATDDTDV</sequence>
<proteinExistence type="predicted"/>
<keyword evidence="7" id="KW-0812">Transmembrane</keyword>
<feature type="transmembrane region" description="Helical" evidence="7">
    <location>
        <begin position="194"/>
        <end position="213"/>
    </location>
</feature>
<reference evidence="8 9" key="1">
    <citation type="submission" date="2022-12" db="EMBL/GenBank/DDBJ databases">
        <title>Chromosome-level genome of Tegillarca granosa.</title>
        <authorList>
            <person name="Kim J."/>
        </authorList>
    </citation>
    <scope>NUCLEOTIDE SEQUENCE [LARGE SCALE GENOMIC DNA]</scope>
    <source>
        <strain evidence="8">Teg-2019</strain>
        <tissue evidence="8">Adductor muscle</tissue>
    </source>
</reference>
<comment type="subcellular location">
    <subcellularLocation>
        <location evidence="1">Cell membrane</location>
        <topology evidence="1">Multi-pass membrane protein</topology>
    </subcellularLocation>
</comment>
<dbReference type="Gene3D" id="1.20.1730.10">
    <property type="entry name" value="Sodium/glucose cotransporter"/>
    <property type="match status" value="2"/>
</dbReference>
<dbReference type="InterPro" id="IPR051163">
    <property type="entry name" value="Sodium:Solute_Symporter_SSF"/>
</dbReference>
<feature type="transmembrane region" description="Helical" evidence="7">
    <location>
        <begin position="167"/>
        <end position="187"/>
    </location>
</feature>
<feature type="transmembrane region" description="Helical" evidence="7">
    <location>
        <begin position="263"/>
        <end position="285"/>
    </location>
</feature>
<evidence type="ECO:0000256" key="1">
    <source>
        <dbReference type="ARBA" id="ARBA00004651"/>
    </source>
</evidence>
<evidence type="ECO:0000256" key="3">
    <source>
        <dbReference type="ARBA" id="ARBA00022475"/>
    </source>
</evidence>
<evidence type="ECO:0000313" key="8">
    <source>
        <dbReference type="EMBL" id="KAJ8316535.1"/>
    </source>
</evidence>
<evidence type="ECO:0000256" key="6">
    <source>
        <dbReference type="ARBA" id="ARBA00023201"/>
    </source>
</evidence>
<keyword evidence="5" id="KW-0406">Ion transport</keyword>
<dbReference type="PANTHER" id="PTHR42985">
    <property type="entry name" value="SODIUM-COUPLED MONOCARBOXYLATE TRANSPORTER"/>
    <property type="match status" value="1"/>
</dbReference>
<evidence type="ECO:0000313" key="9">
    <source>
        <dbReference type="Proteomes" id="UP001217089"/>
    </source>
</evidence>
<dbReference type="EMBL" id="JARBDR010000326">
    <property type="protein sequence ID" value="KAJ8316535.1"/>
    <property type="molecule type" value="Genomic_DNA"/>
</dbReference>
<gene>
    <name evidence="8" type="ORF">KUTeg_005907</name>
</gene>
<feature type="transmembrane region" description="Helical" evidence="7">
    <location>
        <begin position="26"/>
        <end position="51"/>
    </location>
</feature>
<dbReference type="InterPro" id="IPR038377">
    <property type="entry name" value="Na/Glc_symporter_sf"/>
</dbReference>
<evidence type="ECO:0000256" key="7">
    <source>
        <dbReference type="SAM" id="Phobius"/>
    </source>
</evidence>
<feature type="transmembrane region" description="Helical" evidence="7">
    <location>
        <begin position="72"/>
        <end position="91"/>
    </location>
</feature>
<keyword evidence="3" id="KW-1003">Cell membrane</keyword>
<dbReference type="Proteomes" id="UP001217089">
    <property type="component" value="Unassembled WGS sequence"/>
</dbReference>
<keyword evidence="7" id="KW-0472">Membrane</keyword>
<evidence type="ECO:0000256" key="4">
    <source>
        <dbReference type="ARBA" id="ARBA00023053"/>
    </source>
</evidence>
<keyword evidence="9" id="KW-1185">Reference proteome</keyword>
<organism evidence="8 9">
    <name type="scientific">Tegillarca granosa</name>
    <name type="common">Malaysian cockle</name>
    <name type="synonym">Anadara granosa</name>
    <dbReference type="NCBI Taxonomy" id="220873"/>
    <lineage>
        <taxon>Eukaryota</taxon>
        <taxon>Metazoa</taxon>
        <taxon>Spiralia</taxon>
        <taxon>Lophotrochozoa</taxon>
        <taxon>Mollusca</taxon>
        <taxon>Bivalvia</taxon>
        <taxon>Autobranchia</taxon>
        <taxon>Pteriomorphia</taxon>
        <taxon>Arcoida</taxon>
        <taxon>Arcoidea</taxon>
        <taxon>Arcidae</taxon>
        <taxon>Tegillarca</taxon>
    </lineage>
</organism>
<keyword evidence="6" id="KW-0739">Sodium transport</keyword>
<dbReference type="PANTHER" id="PTHR42985:SF40">
    <property type="entry name" value="LD47995P-RELATED"/>
    <property type="match status" value="1"/>
</dbReference>
<keyword evidence="2" id="KW-0813">Transport</keyword>
<protein>
    <submittedName>
        <fullName evidence="8">Uncharacterized protein</fullName>
    </submittedName>
</protein>
<name>A0ABQ9FGV9_TEGGR</name>
<keyword evidence="4" id="KW-0915">Sodium</keyword>
<evidence type="ECO:0000256" key="2">
    <source>
        <dbReference type="ARBA" id="ARBA00022448"/>
    </source>
</evidence>
<accession>A0ABQ9FGV9</accession>
<comment type="caution">
    <text evidence="8">The sequence shown here is derived from an EMBL/GenBank/DDBJ whole genome shotgun (WGS) entry which is preliminary data.</text>
</comment>
<keyword evidence="7" id="KW-1133">Transmembrane helix</keyword>
<evidence type="ECO:0000256" key="5">
    <source>
        <dbReference type="ARBA" id="ARBA00023065"/>
    </source>
</evidence>